<keyword evidence="6" id="KW-0812">Transmembrane</keyword>
<evidence type="ECO:0000256" key="10">
    <source>
        <dbReference type="ARBA" id="ARBA00022833"/>
    </source>
</evidence>
<keyword evidence="5" id="KW-0808">Transferase</keyword>
<keyword evidence="14" id="KW-0576">Peroxisome</keyword>
<comment type="catalytic activity">
    <reaction evidence="16">
        <text>[E2 ubiquitin-conjugating enzyme]-S-ubiquitinyl-L-cysteine + [acceptor protein]-L-cysteine = [E2 ubiquitin-conjugating enzyme]-L-cysteine + [acceptor protein]-S-ubiquitinyl-L-cysteine.</text>
        <dbReference type="EC" id="2.3.2.36"/>
    </reaction>
</comment>
<dbReference type="VEuPathDB" id="FungiDB:DNF11_1287"/>
<comment type="pathway">
    <text evidence="2">Protein modification; protein ubiquitination.</text>
</comment>
<protein>
    <recommendedName>
        <fullName evidence="17">RING-type E3 ubiquitin transferase (cysteine targeting)</fullName>
        <ecNumber evidence="17">2.3.2.36</ecNumber>
    </recommendedName>
    <alternativeName>
        <fullName evidence="15">Peroxin-2</fullName>
    </alternativeName>
</protein>
<keyword evidence="10" id="KW-0862">Zinc</keyword>
<evidence type="ECO:0000256" key="6">
    <source>
        <dbReference type="ARBA" id="ARBA00022692"/>
    </source>
</evidence>
<dbReference type="EC" id="2.3.2.36" evidence="17"/>
<keyword evidence="4" id="KW-0813">Transport</keyword>
<keyword evidence="7" id="KW-0479">Metal-binding</keyword>
<comment type="subcellular location">
    <subcellularLocation>
        <location evidence="1">Peroxisome membrane</location>
        <topology evidence="1">Multi-pass membrane protein</topology>
    </subcellularLocation>
</comment>
<feature type="compositionally biased region" description="Basic and acidic residues" evidence="18">
    <location>
        <begin position="368"/>
        <end position="386"/>
    </location>
</feature>
<dbReference type="EMBL" id="CP033149">
    <property type="protein sequence ID" value="AYO42237.1"/>
    <property type="molecule type" value="Genomic_DNA"/>
</dbReference>
<keyword evidence="11" id="KW-0653">Protein transport</keyword>
<feature type="region of interest" description="Disordered" evidence="18">
    <location>
        <begin position="325"/>
        <end position="409"/>
    </location>
</feature>
<name>A0A3G2S867_MALR7</name>
<feature type="domain" description="Pex N-terminal" evidence="19">
    <location>
        <begin position="53"/>
        <end position="253"/>
    </location>
</feature>
<organism evidence="20 21">
    <name type="scientific">Malassezia restricta (strain ATCC 96810 / NBRC 103918 / CBS 7877)</name>
    <name type="common">Seborrheic dermatitis infection agent</name>
    <dbReference type="NCBI Taxonomy" id="425264"/>
    <lineage>
        <taxon>Eukaryota</taxon>
        <taxon>Fungi</taxon>
        <taxon>Dikarya</taxon>
        <taxon>Basidiomycota</taxon>
        <taxon>Ustilaginomycotina</taxon>
        <taxon>Malasseziomycetes</taxon>
        <taxon>Malasseziales</taxon>
        <taxon>Malasseziaceae</taxon>
        <taxon>Malassezia</taxon>
    </lineage>
</organism>
<evidence type="ECO:0000256" key="17">
    <source>
        <dbReference type="ARBA" id="ARBA00034523"/>
    </source>
</evidence>
<dbReference type="InterPro" id="IPR025654">
    <property type="entry name" value="PEX2/10"/>
</dbReference>
<evidence type="ECO:0000256" key="3">
    <source>
        <dbReference type="ARBA" id="ARBA00008704"/>
    </source>
</evidence>
<evidence type="ECO:0000259" key="19">
    <source>
        <dbReference type="Pfam" id="PF04757"/>
    </source>
</evidence>
<evidence type="ECO:0000256" key="13">
    <source>
        <dbReference type="ARBA" id="ARBA00023136"/>
    </source>
</evidence>
<keyword evidence="13" id="KW-0472">Membrane</keyword>
<reference evidence="20 21" key="1">
    <citation type="submission" date="2018-10" db="EMBL/GenBank/DDBJ databases">
        <title>Complete genome sequence of Malassezia restricta CBS 7877.</title>
        <authorList>
            <person name="Morand S.C."/>
            <person name="Bertignac M."/>
            <person name="Iltis A."/>
            <person name="Kolder I."/>
            <person name="Pirovano W."/>
            <person name="Jourdain R."/>
            <person name="Clavaud C."/>
        </authorList>
    </citation>
    <scope>NUCLEOTIDE SEQUENCE [LARGE SCALE GENOMIC DNA]</scope>
    <source>
        <strain evidence="20 21">CBS 7877</strain>
    </source>
</reference>
<dbReference type="Proteomes" id="UP000269793">
    <property type="component" value="Chromosome II"/>
</dbReference>
<evidence type="ECO:0000256" key="5">
    <source>
        <dbReference type="ARBA" id="ARBA00022679"/>
    </source>
</evidence>
<evidence type="ECO:0000256" key="9">
    <source>
        <dbReference type="ARBA" id="ARBA00022786"/>
    </source>
</evidence>
<keyword evidence="21" id="KW-1185">Reference proteome</keyword>
<dbReference type="GO" id="GO:0005778">
    <property type="term" value="C:peroxisomal membrane"/>
    <property type="evidence" value="ECO:0007669"/>
    <property type="project" value="UniProtKB-SubCell"/>
</dbReference>
<gene>
    <name evidence="20" type="primary">pex2</name>
    <name evidence="20" type="ORF">DNF11_1287</name>
</gene>
<evidence type="ECO:0000256" key="12">
    <source>
        <dbReference type="ARBA" id="ARBA00022989"/>
    </source>
</evidence>
<evidence type="ECO:0000256" key="14">
    <source>
        <dbReference type="ARBA" id="ARBA00023140"/>
    </source>
</evidence>
<evidence type="ECO:0000256" key="11">
    <source>
        <dbReference type="ARBA" id="ARBA00022927"/>
    </source>
</evidence>
<dbReference type="PANTHER" id="PTHR48178:SF1">
    <property type="entry name" value="PEROXISOME BIOGENESIS FACTOR 2"/>
    <property type="match status" value="1"/>
</dbReference>
<dbReference type="GO" id="GO:0061630">
    <property type="term" value="F:ubiquitin protein ligase activity"/>
    <property type="evidence" value="ECO:0007669"/>
    <property type="project" value="UniProtKB-EC"/>
</dbReference>
<proteinExistence type="inferred from homology"/>
<evidence type="ECO:0000256" key="15">
    <source>
        <dbReference type="ARBA" id="ARBA00032511"/>
    </source>
</evidence>
<evidence type="ECO:0000256" key="8">
    <source>
        <dbReference type="ARBA" id="ARBA00022771"/>
    </source>
</evidence>
<keyword evidence="9" id="KW-0833">Ubl conjugation pathway</keyword>
<dbReference type="InterPro" id="IPR006845">
    <property type="entry name" value="Pex_N"/>
</dbReference>
<dbReference type="STRING" id="425264.A0A3G2S867"/>
<evidence type="ECO:0000256" key="1">
    <source>
        <dbReference type="ARBA" id="ARBA00004585"/>
    </source>
</evidence>
<sequence length="480" mass="54779">MSRPADRAAPAFYEEAYARASSSVARIRDGLPSFPMPELRVQRVGQLDANLLDQELADLLAQPVTAALRRASPSLERRYAAEIRMMLRLILYKFSIYDRRASYGAMLQNLRYRNEWAAPTTRDAPLSRMQLALYPLCSIIAPYSLAKAHAYMSAHQYDQAPRESAAFVAYALWRHGQRLWNLASLVNFGLFLWNGKYRTITDRLLGMRLVYANRALHRHVSFEFLNRQLVWNALTEFLLFLLPLVRPQRVLRRIAQLPSHPAVLGIVYDVLPRSVSRRMGLQVDESDGQVRMARWIKSQRLGRYWYLPDECCPLCFERLEREAGVYTDTPPSPPPLRRAAIPEDGRSMRLPSETQDLAAPQPRRRLDHRAESGSDDKAAHRAERLAARRAARHGVTAAPGAKRPTLHDTSPMGIKYMDALIVTPYRTLPCATHDHACQYCYVCIAETLRDDNVQLDLQQVGGWPCLRCGEYVWGAERVPV</sequence>
<dbReference type="Pfam" id="PF04757">
    <property type="entry name" value="Pex2_Pex12"/>
    <property type="match status" value="1"/>
</dbReference>
<keyword evidence="8" id="KW-0863">Zinc-finger</keyword>
<dbReference type="PANTHER" id="PTHR48178">
    <property type="entry name" value="PEROXISOME BIOGENESIS FACTOR 2"/>
    <property type="match status" value="1"/>
</dbReference>
<evidence type="ECO:0000256" key="4">
    <source>
        <dbReference type="ARBA" id="ARBA00022448"/>
    </source>
</evidence>
<dbReference type="GO" id="GO:0016562">
    <property type="term" value="P:protein import into peroxisome matrix, receptor recycling"/>
    <property type="evidence" value="ECO:0007669"/>
    <property type="project" value="UniProtKB-ARBA"/>
</dbReference>
<evidence type="ECO:0000313" key="21">
    <source>
        <dbReference type="Proteomes" id="UP000269793"/>
    </source>
</evidence>
<dbReference type="OrthoDB" id="1701437at2759"/>
<accession>A0A3G2S867</accession>
<dbReference type="GO" id="GO:0016567">
    <property type="term" value="P:protein ubiquitination"/>
    <property type="evidence" value="ECO:0007669"/>
    <property type="project" value="UniProtKB-ARBA"/>
</dbReference>
<evidence type="ECO:0000256" key="18">
    <source>
        <dbReference type="SAM" id="MobiDB-lite"/>
    </source>
</evidence>
<evidence type="ECO:0000256" key="7">
    <source>
        <dbReference type="ARBA" id="ARBA00022723"/>
    </source>
</evidence>
<evidence type="ECO:0000256" key="16">
    <source>
        <dbReference type="ARBA" id="ARBA00034438"/>
    </source>
</evidence>
<evidence type="ECO:0000256" key="2">
    <source>
        <dbReference type="ARBA" id="ARBA00004906"/>
    </source>
</evidence>
<keyword evidence="12" id="KW-1133">Transmembrane helix</keyword>
<comment type="similarity">
    <text evidence="3">Belongs to the pex2/pex10/pex12 family.</text>
</comment>
<dbReference type="AlphaFoldDB" id="A0A3G2S867"/>
<dbReference type="GO" id="GO:0008270">
    <property type="term" value="F:zinc ion binding"/>
    <property type="evidence" value="ECO:0007669"/>
    <property type="project" value="UniProtKB-KW"/>
</dbReference>
<evidence type="ECO:0000313" key="20">
    <source>
        <dbReference type="EMBL" id="AYO42237.1"/>
    </source>
</evidence>